<feature type="compositionally biased region" description="Basic and acidic residues" evidence="2">
    <location>
        <begin position="479"/>
        <end position="488"/>
    </location>
</feature>
<feature type="compositionally biased region" description="Low complexity" evidence="2">
    <location>
        <begin position="32"/>
        <end position="57"/>
    </location>
</feature>
<feature type="compositionally biased region" description="Basic and acidic residues" evidence="2">
    <location>
        <begin position="925"/>
        <end position="936"/>
    </location>
</feature>
<feature type="compositionally biased region" description="Basic and acidic residues" evidence="2">
    <location>
        <begin position="1165"/>
        <end position="1175"/>
    </location>
</feature>
<feature type="region of interest" description="Disordered" evidence="2">
    <location>
        <begin position="360"/>
        <end position="597"/>
    </location>
</feature>
<comment type="caution">
    <text evidence="3">The sequence shown here is derived from an EMBL/GenBank/DDBJ whole genome shotgun (WGS) entry which is preliminary data.</text>
</comment>
<keyword evidence="4" id="KW-1185">Reference proteome</keyword>
<feature type="compositionally biased region" description="Acidic residues" evidence="2">
    <location>
        <begin position="516"/>
        <end position="530"/>
    </location>
</feature>
<accession>A0AAE0GSL1</accession>
<feature type="region of interest" description="Disordered" evidence="2">
    <location>
        <begin position="925"/>
        <end position="965"/>
    </location>
</feature>
<name>A0AAE0GSL1_9CHLO</name>
<feature type="compositionally biased region" description="Basic and acidic residues" evidence="2">
    <location>
        <begin position="437"/>
        <end position="453"/>
    </location>
</feature>
<feature type="region of interest" description="Disordered" evidence="2">
    <location>
        <begin position="1150"/>
        <end position="1185"/>
    </location>
</feature>
<feature type="compositionally biased region" description="Basic and acidic residues" evidence="2">
    <location>
        <begin position="420"/>
        <end position="429"/>
    </location>
</feature>
<feature type="compositionally biased region" description="Basic and acidic residues" evidence="2">
    <location>
        <begin position="538"/>
        <end position="547"/>
    </location>
</feature>
<feature type="region of interest" description="Disordered" evidence="2">
    <location>
        <begin position="231"/>
        <end position="274"/>
    </location>
</feature>
<keyword evidence="1" id="KW-0175">Coiled coil</keyword>
<organism evidence="3 4">
    <name type="scientific">Cymbomonas tetramitiformis</name>
    <dbReference type="NCBI Taxonomy" id="36881"/>
    <lineage>
        <taxon>Eukaryota</taxon>
        <taxon>Viridiplantae</taxon>
        <taxon>Chlorophyta</taxon>
        <taxon>Pyramimonadophyceae</taxon>
        <taxon>Pyramimonadales</taxon>
        <taxon>Pyramimonadaceae</taxon>
        <taxon>Cymbomonas</taxon>
    </lineage>
</organism>
<proteinExistence type="predicted"/>
<evidence type="ECO:0000256" key="1">
    <source>
        <dbReference type="SAM" id="Coils"/>
    </source>
</evidence>
<feature type="region of interest" description="Disordered" evidence="2">
    <location>
        <begin position="317"/>
        <end position="336"/>
    </location>
</feature>
<gene>
    <name evidence="3" type="ORF">CYMTET_8888</name>
</gene>
<evidence type="ECO:0000256" key="2">
    <source>
        <dbReference type="SAM" id="MobiDB-lite"/>
    </source>
</evidence>
<feature type="compositionally biased region" description="Basic and acidic residues" evidence="2">
    <location>
        <begin position="321"/>
        <end position="330"/>
    </location>
</feature>
<feature type="compositionally biased region" description="Basic and acidic residues" evidence="2">
    <location>
        <begin position="555"/>
        <end position="580"/>
    </location>
</feature>
<sequence>MTTAAVDARLQMTPAVREARLQMTPESTADEAPTTVDAPAVDDASAAVDEPAADDASTAVDEPAADDASTAVDEPAADDASTVVDAPAADDASAAADAPALDEALAAVDAPAADEASTGARAIDDVAFTKAVSLIFEPPVSQEGRQALSGECSRLAELAHVEESVEAAEKFLSLLWERSKGWAWGAPGGEKQAAGALTVIGQETGWLSLDAENPPHATQDEPSSANLLEPAHAQSAQNGAGLRLSGPPPAGEAAWAREASSQRSRGMSQPEAGSAAVAVATLPAVEALEASGHEEALRSAQRRQFLSALWGKARAWARSASEQKDVELGRGTRSPKASLAMPQLEGAPMQADTTTEHRYKLPTTLPSPSPISFSVTNQDLQPPLVPSSKSPQRPMTPAVEDETVTEAAEDDVLAAAASKKQAETLRREGSTSAGNEVSEKRGAERRALERRQTVTEAAEDETVTEAAEDEALAAAASKKQAETLRREGSTSAGNEVSEKRGAERRALERRQTVTEAAEDETVTEAAEDEVLAAAASKKQAETLRREGSTSGGNEVSEKRGGNEVSEKRGAERRASERRQTVTEAAEDEALQKEGGQLTPELGTQALHATRSSAHQIALARLQREAEQQRAAAQVMARVQAKEAQKLAQAHLAMQAQSRAETQHQHRAQEAVARSEALQKETQERVAEACSVIVNKRAAAEAERLQRARELLEHRQRNQERHTASVMTQLRSTQNATSAAAEVATCREAHVVRRGELQGEEDRVADAVVGGMEEADSRRKAKAEVAMQRARWNQAQSGVGVNAKKLGVQDSRAVAIELAETSASVTLRANAVMRFFRAQAAQAAQAELEARLEADAELFGVGWRAQSDTAEEWSMRVDEATAEGEPVMDEGRLSLAVMEDRPANTERHLRSDEWRQMVREAKRGVEELLAGKDEDRLAPSSPGTHGSRVPASTQAHAPPWRSPNTAGITGQRVEELVLECGNAQEGLGEVATGESEAPSPAQRWQTAMEFARRHVEVPETATAGESRALPSAQRWQGLMRAMGLVKERTDLSHTRSVQNVVKGLILRLKVIESSRSQEAEFRGTSVRTDESQVPETVDASEVPEALDVAEVPETVVSSKERANRERDKLRELAAALSTEMRDIQRDVHEAVERPRAMHPSSPAEQLDMRRNVEPAEMKTTAVLDLQ</sequence>
<reference evidence="3 4" key="1">
    <citation type="journal article" date="2015" name="Genome Biol. Evol.">
        <title>Comparative Genomics of a Bacterivorous Green Alga Reveals Evolutionary Causalities and Consequences of Phago-Mixotrophic Mode of Nutrition.</title>
        <authorList>
            <person name="Burns J.A."/>
            <person name="Paasch A."/>
            <person name="Narechania A."/>
            <person name="Kim E."/>
        </authorList>
    </citation>
    <scope>NUCLEOTIDE SEQUENCE [LARGE SCALE GENOMIC DNA]</scope>
    <source>
        <strain evidence="3 4">PLY_AMNH</strain>
    </source>
</reference>
<feature type="coiled-coil region" evidence="1">
    <location>
        <begin position="694"/>
        <end position="721"/>
    </location>
</feature>
<feature type="region of interest" description="Disordered" evidence="2">
    <location>
        <begin position="1"/>
        <end position="82"/>
    </location>
</feature>
<evidence type="ECO:0000313" key="4">
    <source>
        <dbReference type="Proteomes" id="UP001190700"/>
    </source>
</evidence>
<feature type="compositionally biased region" description="Acidic residues" evidence="2">
    <location>
        <begin position="399"/>
        <end position="412"/>
    </location>
</feature>
<evidence type="ECO:0000313" key="3">
    <source>
        <dbReference type="EMBL" id="KAK3283407.1"/>
    </source>
</evidence>
<feature type="compositionally biased region" description="Basic and acidic residues" evidence="2">
    <location>
        <begin position="496"/>
        <end position="512"/>
    </location>
</feature>
<feature type="non-terminal residue" evidence="3">
    <location>
        <position position="1185"/>
    </location>
</feature>
<dbReference type="EMBL" id="LGRX02002794">
    <property type="protein sequence ID" value="KAK3283407.1"/>
    <property type="molecule type" value="Genomic_DNA"/>
</dbReference>
<dbReference type="Proteomes" id="UP001190700">
    <property type="component" value="Unassembled WGS sequence"/>
</dbReference>
<feature type="compositionally biased region" description="Polar residues" evidence="2">
    <location>
        <begin position="371"/>
        <end position="380"/>
    </location>
</feature>
<feature type="compositionally biased region" description="Acidic residues" evidence="2">
    <location>
        <begin position="457"/>
        <end position="471"/>
    </location>
</feature>
<protein>
    <submittedName>
        <fullName evidence="3">Uncharacterized protein</fullName>
    </submittedName>
</protein>
<dbReference type="AlphaFoldDB" id="A0AAE0GSL1"/>